<feature type="non-terminal residue" evidence="4">
    <location>
        <position position="178"/>
    </location>
</feature>
<dbReference type="GO" id="GO:0009263">
    <property type="term" value="P:deoxyribonucleotide biosynthetic process"/>
    <property type="evidence" value="ECO:0007669"/>
    <property type="project" value="UniProtKB-KW"/>
</dbReference>
<evidence type="ECO:0000259" key="3">
    <source>
        <dbReference type="PROSITE" id="PS00089"/>
    </source>
</evidence>
<dbReference type="AlphaFoldDB" id="A0A7T8GM14"/>
<reference evidence="5" key="1">
    <citation type="submission" date="2021-01" db="EMBL/GenBank/DDBJ databases">
        <title>Caligus Genome Assembly.</title>
        <authorList>
            <person name="Gallardo-Escarate C."/>
        </authorList>
    </citation>
    <scope>NUCLEOTIDE SEQUENCE [LARGE SCALE GENOMIC DNA]</scope>
</reference>
<evidence type="ECO:0000313" key="4">
    <source>
        <dbReference type="EMBL" id="QQP32436.1"/>
    </source>
</evidence>
<dbReference type="GO" id="GO:0004748">
    <property type="term" value="F:ribonucleoside-diphosphate reductase activity, thioredoxin disulfide as acceptor"/>
    <property type="evidence" value="ECO:0007669"/>
    <property type="project" value="TreeGrafter"/>
</dbReference>
<organism evidence="4 5">
    <name type="scientific">Caligus rogercresseyi</name>
    <name type="common">Sea louse</name>
    <dbReference type="NCBI Taxonomy" id="217165"/>
    <lineage>
        <taxon>Eukaryota</taxon>
        <taxon>Metazoa</taxon>
        <taxon>Ecdysozoa</taxon>
        <taxon>Arthropoda</taxon>
        <taxon>Crustacea</taxon>
        <taxon>Multicrustacea</taxon>
        <taxon>Hexanauplia</taxon>
        <taxon>Copepoda</taxon>
        <taxon>Siphonostomatoida</taxon>
        <taxon>Caligidae</taxon>
        <taxon>Caligus</taxon>
    </lineage>
</organism>
<dbReference type="InterPro" id="IPR013346">
    <property type="entry name" value="NrdE_NrdA_C"/>
</dbReference>
<evidence type="ECO:0000313" key="5">
    <source>
        <dbReference type="Proteomes" id="UP000595437"/>
    </source>
</evidence>
<evidence type="ECO:0000256" key="2">
    <source>
        <dbReference type="ARBA" id="ARBA00023116"/>
    </source>
</evidence>
<dbReference type="InterPro" id="IPR000788">
    <property type="entry name" value="RNR_lg_C"/>
</dbReference>
<dbReference type="Pfam" id="PF02867">
    <property type="entry name" value="Ribonuc_red_lgC"/>
    <property type="match status" value="1"/>
</dbReference>
<feature type="domain" description="Ribonucleotide reductase large subunit" evidence="3">
    <location>
        <begin position="32"/>
        <end position="54"/>
    </location>
</feature>
<gene>
    <name evidence="4" type="ORF">FKW44_024746</name>
</gene>
<dbReference type="PANTHER" id="PTHR11573">
    <property type="entry name" value="RIBONUCLEOSIDE-DIPHOSPHATE REDUCTASE LARGE CHAIN"/>
    <property type="match status" value="1"/>
</dbReference>
<dbReference type="Proteomes" id="UP000595437">
    <property type="component" value="Chromosome 20"/>
</dbReference>
<sequence length="178" mass="19988">CELASEKGPYETYSGSPYDLWDDVTPTDLWDWGKIKASIAESGLRNSLLLAPMPTASTAQILGNNEGIEAYTSNIYSRRVVNHHLLRDLTELDLWDEDMKQNIIANNGSVQGIPEIPDDIKALYKTVWEISQKTILQMAADRGAFIDQSQSLNIHIAQPNYGKLTSMHFYGWKLGLKT</sequence>
<dbReference type="Gene3D" id="3.20.70.20">
    <property type="match status" value="1"/>
</dbReference>
<dbReference type="SUPFAM" id="SSF51998">
    <property type="entry name" value="PFL-like glycyl radical enzymes"/>
    <property type="match status" value="1"/>
</dbReference>
<dbReference type="InterPro" id="IPR039718">
    <property type="entry name" value="Rrm1"/>
</dbReference>
<dbReference type="GO" id="GO:0005524">
    <property type="term" value="F:ATP binding"/>
    <property type="evidence" value="ECO:0007669"/>
    <property type="project" value="TreeGrafter"/>
</dbReference>
<evidence type="ECO:0000256" key="1">
    <source>
        <dbReference type="ARBA" id="ARBA00010406"/>
    </source>
</evidence>
<dbReference type="EMBL" id="CP045909">
    <property type="protein sequence ID" value="QQP32436.1"/>
    <property type="molecule type" value="Genomic_DNA"/>
</dbReference>
<dbReference type="OrthoDB" id="3000483at2759"/>
<accession>A0A7T8GM14</accession>
<proteinExistence type="inferred from homology"/>
<name>A0A7T8GM14_CALRO</name>
<keyword evidence="5" id="KW-1185">Reference proteome</keyword>
<keyword evidence="2" id="KW-0215">Deoxyribonucleotide synthesis</keyword>
<dbReference type="PROSITE" id="PS00089">
    <property type="entry name" value="RIBORED_LARGE"/>
    <property type="match status" value="1"/>
</dbReference>
<dbReference type="PANTHER" id="PTHR11573:SF6">
    <property type="entry name" value="RIBONUCLEOSIDE-DIPHOSPHATE REDUCTASE LARGE SUBUNIT"/>
    <property type="match status" value="1"/>
</dbReference>
<comment type="similarity">
    <text evidence="1">Belongs to the ribonucleoside diphosphate reductase large chain family.</text>
</comment>
<protein>
    <submittedName>
        <fullName evidence="4">Ribonucleoside-diphosphate reductase</fullName>
    </submittedName>
</protein>
<dbReference type="GO" id="GO:0005971">
    <property type="term" value="C:ribonucleoside-diphosphate reductase complex"/>
    <property type="evidence" value="ECO:0007669"/>
    <property type="project" value="TreeGrafter"/>
</dbReference>
<feature type="non-terminal residue" evidence="4">
    <location>
        <position position="1"/>
    </location>
</feature>